<protein>
    <submittedName>
        <fullName evidence="1">Uncharacterized protein</fullName>
    </submittedName>
</protein>
<reference evidence="1 2" key="1">
    <citation type="submission" date="2023-02" db="EMBL/GenBank/DDBJ databases">
        <title>LHISI_Scaffold_Assembly.</title>
        <authorList>
            <person name="Stuart O.P."/>
            <person name="Cleave R."/>
            <person name="Magrath M.J.L."/>
            <person name="Mikheyev A.S."/>
        </authorList>
    </citation>
    <scope>NUCLEOTIDE SEQUENCE [LARGE SCALE GENOMIC DNA]</scope>
    <source>
        <strain evidence="1">Daus_M_001</strain>
        <tissue evidence="1">Leg muscle</tissue>
    </source>
</reference>
<evidence type="ECO:0000313" key="2">
    <source>
        <dbReference type="Proteomes" id="UP001159363"/>
    </source>
</evidence>
<evidence type="ECO:0000313" key="1">
    <source>
        <dbReference type="EMBL" id="KAJ8879801.1"/>
    </source>
</evidence>
<proteinExistence type="predicted"/>
<dbReference type="EMBL" id="JARBHB010000007">
    <property type="protein sequence ID" value="KAJ8879801.1"/>
    <property type="molecule type" value="Genomic_DNA"/>
</dbReference>
<name>A0ABQ9H6F4_9NEOP</name>
<organism evidence="1 2">
    <name type="scientific">Dryococelus australis</name>
    <dbReference type="NCBI Taxonomy" id="614101"/>
    <lineage>
        <taxon>Eukaryota</taxon>
        <taxon>Metazoa</taxon>
        <taxon>Ecdysozoa</taxon>
        <taxon>Arthropoda</taxon>
        <taxon>Hexapoda</taxon>
        <taxon>Insecta</taxon>
        <taxon>Pterygota</taxon>
        <taxon>Neoptera</taxon>
        <taxon>Polyneoptera</taxon>
        <taxon>Phasmatodea</taxon>
        <taxon>Verophasmatodea</taxon>
        <taxon>Anareolatae</taxon>
        <taxon>Phasmatidae</taxon>
        <taxon>Eurycanthinae</taxon>
        <taxon>Dryococelus</taxon>
    </lineage>
</organism>
<sequence>MMMALRENKRFNDIKVTFPIRGYSLLPNDMDFGIIRRKLRKDERYYTVDEVAELIKHSSKIPNKFSIVKMEVDYFIDYSSCWPKFYKRTYLSDD</sequence>
<comment type="caution">
    <text evidence="1">The sequence shown here is derived from an EMBL/GenBank/DDBJ whole genome shotgun (WGS) entry which is preliminary data.</text>
</comment>
<keyword evidence="2" id="KW-1185">Reference proteome</keyword>
<gene>
    <name evidence="1" type="ORF">PR048_020409</name>
</gene>
<accession>A0ABQ9H6F4</accession>
<dbReference type="Proteomes" id="UP001159363">
    <property type="component" value="Chromosome 6"/>
</dbReference>